<organism evidence="2 3">
    <name type="scientific">Coprobacillus cateniformis</name>
    <dbReference type="NCBI Taxonomy" id="100884"/>
    <lineage>
        <taxon>Bacteria</taxon>
        <taxon>Bacillati</taxon>
        <taxon>Bacillota</taxon>
        <taxon>Erysipelotrichia</taxon>
        <taxon>Erysipelotrichales</taxon>
        <taxon>Coprobacillaceae</taxon>
        <taxon>Coprobacillus</taxon>
    </lineage>
</organism>
<comment type="caution">
    <text evidence="2">The sequence shown here is derived from an EMBL/GenBank/DDBJ whole genome shotgun (WGS) entry which is preliminary data.</text>
</comment>
<feature type="transmembrane region" description="Helical" evidence="1">
    <location>
        <begin position="12"/>
        <end position="34"/>
    </location>
</feature>
<gene>
    <name evidence="2" type="ORF">HMPREF9488_02609</name>
</gene>
<keyword evidence="1" id="KW-1133">Transmembrane helix</keyword>
<evidence type="ECO:0000313" key="2">
    <source>
        <dbReference type="EMBL" id="EFW04326.1"/>
    </source>
</evidence>
<dbReference type="EMBL" id="ADKX01000039">
    <property type="protein sequence ID" value="EFW04326.1"/>
    <property type="molecule type" value="Genomic_DNA"/>
</dbReference>
<dbReference type="HOGENOM" id="CLU_2768748_0_0_9"/>
<protein>
    <submittedName>
        <fullName evidence="2">Uncharacterized protein</fullName>
    </submittedName>
</protein>
<keyword evidence="1" id="KW-0812">Transmembrane</keyword>
<evidence type="ECO:0000313" key="3">
    <source>
        <dbReference type="Proteomes" id="UP000003157"/>
    </source>
</evidence>
<keyword evidence="1" id="KW-0472">Membrane</keyword>
<name>E7GCW7_9FIRM</name>
<keyword evidence="3" id="KW-1185">Reference proteome</keyword>
<dbReference type="eggNOG" id="ENOG502ZQR8">
    <property type="taxonomic scope" value="Bacteria"/>
</dbReference>
<dbReference type="AlphaFoldDB" id="E7GCW7"/>
<proteinExistence type="predicted"/>
<evidence type="ECO:0000256" key="1">
    <source>
        <dbReference type="SAM" id="Phobius"/>
    </source>
</evidence>
<reference evidence="2 3" key="1">
    <citation type="submission" date="2010-12" db="EMBL/GenBank/DDBJ databases">
        <title>The Genome Sequence of Coprobacillus sp. strain 29_1.</title>
        <authorList>
            <consortium name="The Broad Institute Genome Sequencing Platform"/>
            <person name="Earl A."/>
            <person name="Ward D."/>
            <person name="Feldgarden M."/>
            <person name="Gevers D."/>
            <person name="Daigneault M."/>
            <person name="Sibley C.D."/>
            <person name="White A."/>
            <person name="Strauss J."/>
            <person name="Allen-Vercoe E."/>
            <person name="Young S.K."/>
            <person name="Zeng Q."/>
            <person name="Gargeya S."/>
            <person name="Fitzgerald M."/>
            <person name="Haas B."/>
            <person name="Abouelleil A."/>
            <person name="Alvarado L."/>
            <person name="Arachchi H.M."/>
            <person name="Berlin A."/>
            <person name="Brown A."/>
            <person name="Chapman S.B."/>
            <person name="Chen Z."/>
            <person name="Dunbar C."/>
            <person name="Freedman E."/>
            <person name="Gearin G."/>
            <person name="Gellesch M."/>
            <person name="Goldberg J."/>
            <person name="Griggs A."/>
            <person name="Gujja S."/>
            <person name="Heilman E."/>
            <person name="Heiman D."/>
            <person name="Howarth C."/>
            <person name="Larson L."/>
            <person name="Lui A."/>
            <person name="MacDonald P.J.P."/>
            <person name="Mehta T."/>
            <person name="Montmayeur A."/>
            <person name="Murphy C."/>
            <person name="Neiman D."/>
            <person name="Pearson M."/>
            <person name="Priest M."/>
            <person name="Roberts A."/>
            <person name="Saif S."/>
            <person name="Shea T."/>
            <person name="Shenoy N."/>
            <person name="Sisk P."/>
            <person name="Stolte C."/>
            <person name="Sykes S."/>
            <person name="White J."/>
            <person name="Yandava C."/>
            <person name="Nusbaum C."/>
            <person name="Birren B."/>
        </authorList>
    </citation>
    <scope>NUCLEOTIDE SEQUENCE [LARGE SCALE GENOMIC DNA]</scope>
    <source>
        <strain evidence="2 3">29_1</strain>
    </source>
</reference>
<sequence length="69" mass="8052">MFNNKGSTLIESLLAFEIFISVLIVLITSLTTIYNHELRLKENYTKILEKEEVLLEKEDFIGLIEEVLH</sequence>
<dbReference type="RefSeq" id="WP_008789697.1">
    <property type="nucleotide sequence ID" value="NZ_JBDMGS010000012.1"/>
</dbReference>
<dbReference type="STRING" id="100884.GCA_000269565_00262"/>
<dbReference type="Proteomes" id="UP000003157">
    <property type="component" value="Unassembled WGS sequence"/>
</dbReference>
<accession>E7GCW7</accession>